<feature type="region of interest" description="Disordered" evidence="11">
    <location>
        <begin position="1728"/>
        <end position="1771"/>
    </location>
</feature>
<dbReference type="PROSITE" id="PS51182">
    <property type="entry name" value="C2_TENSIN"/>
    <property type="match status" value="1"/>
</dbReference>
<sequence length="2059" mass="225213">MWPNGDQRGGESETQAACGSSSGQETGCVSHPVSISRPQGGLFTAGVFRHRVFTPMLPVCFRIKVYPCWEESAGSCSALLHCNSVVKLAVVLCCVVSWYLSCMGCAGSCALGGPATGHTKRTMHLTEPSAGERHVFQEKALRKKRLCAGCNEPVLTQGSVCRVCKIISHKKCEGKVTSGCSSPPPPDMRRRTAPGPSIQHMGSTKSINLKQRSSLPRSFSLDHVIQRSYDLDLTYITERIISVFFPTSVEEKRYHNNLREVASMLRSKHEDKYLLFNLSRKRHDITRLNPKVQDFFWPDCHAPALDVICSICKAMEAWLNSDPQHVVVLHCQGNQGKTGVVIASYMHYSKVSASVDQALSTLAMRKFCEDKVSVSLHPSQRRYINYFGGLLSGNIKISSDMLSLQCVLLPVIPALQTEGGFCPFLKIYQSMQLVYTSGIYFSLGDATNQRRQLCINLEPALLLKGDIMVKCYHKRRQPHEREVVFRLQFHTCTIHNSHLCFSKDQLDCACTDDRFPESATVEFIFGNEKTKGREGFRNDPAVSVDYDITDPLVRFDSYENLNTHHEDSLEDLSHTRGPLDGSLYARVKKKSTPLASNNGSPEHHGRLLSVSSDSGHSSAPTERLEETPQKPLPTPAEREDLERLLGGFGVAVKQDGESQYSQVMKNDEVGMQNGNQRNKMNEKPQDLQHIGFREGANQNIQTKINGDVRPLYPSGWPGAGDDGTSQNLPLMSSSWEGQREVPCENQWGNQRDREIAIMEEELGQFGGLAVFQERRPVLSRHCSCRLGYAPGNIEGPPSRSYFRTEGILEPRGAPGPAAVLQAAHYPGIYSEQDRRRLYRSLSEGPQHYPTQTQSPPKRGSLRDTRPYLCQGPPSEPVLFPLCPCSHCQSSVCYPAPNIWPLEEAKIPPMQPFHRGEHQLHLNPPYNRGVQLNNDIPPFQMPQSKMHYGYPTPHGEDTLNFNQFTEGGYGHNYPNFLHPTYLPTHCAPSGYGSPSFPSCLSPYNPPEDQAPHSSSVSPIIPSNPAPRRLSDEAVSVDSTSVPTSVHQPHEERGNSASQKELASSRPQLNQEAVPAVGTTGLIQTKSAFNVQSSVHTNPPGPGQTSSSMHAQIPVQTDGFMYPQSHVHTSTPINTNSQSSQTHSQTSVPTKNPYSPDNSLGQICSTQRPSLQTAEVQNQSAQHSPDRTHNTHVCVHSPLHTKCPPAQPIKLHTVRFQNPEHTENTAVQIQNNVRRCEQAEKNENNMHAQSSNAQSHSPVYTQGSHVHPQSSVYVQSSPCHPHSPAHIQCLPVQHNSLGHTQSSPPHMQGLLVQHNSLGHTQSSPVHSHSSGHAQSPSTRSHSPGYTQGPPAPHYSSGYTQCPPGHLHSTEDMRNPPAHLHSPGQMQIPQVHTPSPPLNPHSPGHAQGPPSHPPSPGHSQSPPAHIHSLGHVQSQPTYLHSSGNMQSPPPPLNIQPSVHLQEAPSHQMSMQSIPTHTQSPSAQANSPQETQTSSPLQSSVCKDNPHEKINSTVHTQKDNTTQTTITVHTQMPSTQPHVSVQKVSPQVQMQNTVRIQSASMQTFRNAGNQGPPVQNQKPGNTHHPQAERPGLSLSCVDVSTTVPGISCASSTPHVSKVAPQLPSTPRTKSLEATRGQFSFGPIFTSNEGIVPPTEFGGSYPSLITPAPNNGLTPPKRSHTVSLPMTHGSCHGGSTPTSPPLTPVGSQCDLLPPSPTPSFPISTAYYSGSPCPPKMQQPPCLPEKNNPASGGAKSESVRQPNGHLESRSSASSADIQQETPLMAGFVQDSSKFWYKPNISREQAIAILRCAEPGSFLIRDSNSFRGAYGLALKVFSPPPNVVTQPCKDPAEQLVRHFLIETGPKGVKIKGSPIEPHFGSLSALVSQHSVTPLSLPCRLRIPTRDLAEQNSEIMAPTNMSTAADLLRQGAACSVLYLGSVDTESLTGPQAISKASSAILTPPRSTATTVHFKVSEQGITLTDSQRKLFFRRHYPVSSVTFCSADPQDRRWTNPDRTTSKVFGFVARKSGTTAENVCHLFAELDPEQPASAIVNFVTKVMLGTQRR</sequence>
<dbReference type="FunFam" id="2.30.29.30:FF:000039">
    <property type="entry name" value="Tensin 1"/>
    <property type="match status" value="1"/>
</dbReference>
<feature type="domain" description="PID" evidence="12">
    <location>
        <begin position="1928"/>
        <end position="2049"/>
    </location>
</feature>
<comment type="similarity">
    <text evidence="2">Belongs to the PTEN phosphatase protein family.</text>
</comment>
<feature type="compositionally biased region" description="Low complexity" evidence="11">
    <location>
        <begin position="609"/>
        <end position="618"/>
    </location>
</feature>
<dbReference type="InterPro" id="IPR011993">
    <property type="entry name" value="PH-like_dom_sf"/>
</dbReference>
<organism evidence="18 19">
    <name type="scientific">Pelobates cultripes</name>
    <name type="common">Western spadefoot toad</name>
    <dbReference type="NCBI Taxonomy" id="61616"/>
    <lineage>
        <taxon>Eukaryota</taxon>
        <taxon>Metazoa</taxon>
        <taxon>Chordata</taxon>
        <taxon>Craniata</taxon>
        <taxon>Vertebrata</taxon>
        <taxon>Euteleostomi</taxon>
        <taxon>Amphibia</taxon>
        <taxon>Batrachia</taxon>
        <taxon>Anura</taxon>
        <taxon>Pelobatoidea</taxon>
        <taxon>Pelobatidae</taxon>
        <taxon>Pelobates</taxon>
    </lineage>
</organism>
<dbReference type="PANTHER" id="PTHR45734:SF1">
    <property type="entry name" value="TENSIN-2"/>
    <property type="match status" value="1"/>
</dbReference>
<evidence type="ECO:0000259" key="16">
    <source>
        <dbReference type="PROSITE" id="PS51181"/>
    </source>
</evidence>
<dbReference type="InterPro" id="IPR006020">
    <property type="entry name" value="PTB/PI_dom"/>
</dbReference>
<feature type="compositionally biased region" description="Polar residues" evidence="11">
    <location>
        <begin position="1146"/>
        <end position="1181"/>
    </location>
</feature>
<feature type="region of interest" description="Disordered" evidence="11">
    <location>
        <begin position="1684"/>
        <end position="1703"/>
    </location>
</feature>
<dbReference type="PROSITE" id="PS00479">
    <property type="entry name" value="ZF_DAG_PE_1"/>
    <property type="match status" value="1"/>
</dbReference>
<dbReference type="GO" id="GO:0004725">
    <property type="term" value="F:protein tyrosine phosphatase activity"/>
    <property type="evidence" value="ECO:0007669"/>
    <property type="project" value="TreeGrafter"/>
</dbReference>
<feature type="compositionally biased region" description="Polar residues" evidence="11">
    <location>
        <begin position="1381"/>
        <end position="1390"/>
    </location>
</feature>
<dbReference type="InterPro" id="IPR051484">
    <property type="entry name" value="Tensin_PTEN_phosphatase"/>
</dbReference>
<keyword evidence="19" id="KW-1185">Reference proteome</keyword>
<dbReference type="SUPFAM" id="SSF52799">
    <property type="entry name" value="(Phosphotyrosine protein) phosphatases II"/>
    <property type="match status" value="1"/>
</dbReference>
<feature type="region of interest" description="Disordered" evidence="11">
    <location>
        <begin position="1"/>
        <end position="23"/>
    </location>
</feature>
<keyword evidence="6" id="KW-0862">Zinc</keyword>
<feature type="region of interest" description="Disordered" evidence="11">
    <location>
        <begin position="1560"/>
        <end position="1585"/>
    </location>
</feature>
<feature type="region of interest" description="Disordered" evidence="11">
    <location>
        <begin position="843"/>
        <end position="866"/>
    </location>
</feature>
<keyword evidence="8" id="KW-0965">Cell junction</keyword>
<evidence type="ECO:0000256" key="10">
    <source>
        <dbReference type="PROSITE-ProRule" id="PRU00191"/>
    </source>
</evidence>
<dbReference type="EMBL" id="OW240912">
    <property type="protein sequence ID" value="CAH2224795.1"/>
    <property type="molecule type" value="Genomic_DNA"/>
</dbReference>
<feature type="region of interest" description="Disordered" evidence="11">
    <location>
        <begin position="178"/>
        <end position="202"/>
    </location>
</feature>
<dbReference type="CDD" id="cd09927">
    <property type="entry name" value="SH2_Tensin_like"/>
    <property type="match status" value="1"/>
</dbReference>
<dbReference type="Proteomes" id="UP001295444">
    <property type="component" value="Chromosome 01"/>
</dbReference>
<evidence type="ECO:0000256" key="9">
    <source>
        <dbReference type="ARBA" id="ARBA00022999"/>
    </source>
</evidence>
<dbReference type="PROSITE" id="PS01179">
    <property type="entry name" value="PID"/>
    <property type="match status" value="1"/>
</dbReference>
<dbReference type="Gene3D" id="2.30.29.30">
    <property type="entry name" value="Pleckstrin-homology domain (PH domain)/Phosphotyrosine-binding domain (PTB)"/>
    <property type="match status" value="1"/>
</dbReference>
<feature type="compositionally biased region" description="Polar residues" evidence="11">
    <location>
        <begin position="12"/>
        <end position="23"/>
    </location>
</feature>
<dbReference type="Gene3D" id="3.90.190.10">
    <property type="entry name" value="Protein tyrosine phosphatase superfamily"/>
    <property type="match status" value="1"/>
</dbReference>
<dbReference type="InterPro" id="IPR035892">
    <property type="entry name" value="C2_domain_sf"/>
</dbReference>
<feature type="domain" description="Phorbol-ester/DAG-type" evidence="15">
    <location>
        <begin position="133"/>
        <end position="180"/>
    </location>
</feature>
<evidence type="ECO:0000256" key="8">
    <source>
        <dbReference type="ARBA" id="ARBA00022949"/>
    </source>
</evidence>
<reference evidence="18" key="1">
    <citation type="submission" date="2022-03" db="EMBL/GenBank/DDBJ databases">
        <authorList>
            <person name="Alioto T."/>
            <person name="Alioto T."/>
            <person name="Gomez Garrido J."/>
        </authorList>
    </citation>
    <scope>NUCLEOTIDE SEQUENCE</scope>
</reference>
<evidence type="ECO:0000259" key="15">
    <source>
        <dbReference type="PROSITE" id="PS50081"/>
    </source>
</evidence>
<evidence type="ECO:0000259" key="13">
    <source>
        <dbReference type="PROSITE" id="PS50001"/>
    </source>
</evidence>
<feature type="compositionally biased region" description="Low complexity" evidence="11">
    <location>
        <begin position="1034"/>
        <end position="1044"/>
    </location>
</feature>
<dbReference type="InterPro" id="IPR000387">
    <property type="entry name" value="Tyr_Pase_dom"/>
</dbReference>
<evidence type="ECO:0000259" key="14">
    <source>
        <dbReference type="PROSITE" id="PS50056"/>
    </source>
</evidence>
<feature type="compositionally biased region" description="Polar residues" evidence="11">
    <location>
        <begin position="1428"/>
        <end position="1443"/>
    </location>
</feature>
<feature type="compositionally biased region" description="Polar residues" evidence="11">
    <location>
        <begin position="1560"/>
        <end position="1580"/>
    </location>
</feature>
<dbReference type="Pfam" id="PF08416">
    <property type="entry name" value="PTB"/>
    <property type="match status" value="1"/>
</dbReference>
<dbReference type="SUPFAM" id="SSF55550">
    <property type="entry name" value="SH2 domain"/>
    <property type="match status" value="1"/>
</dbReference>
<evidence type="ECO:0000256" key="3">
    <source>
        <dbReference type="ARBA" id="ARBA00022553"/>
    </source>
</evidence>
<dbReference type="InterPro" id="IPR000980">
    <property type="entry name" value="SH2"/>
</dbReference>
<dbReference type="InterPro" id="IPR035012">
    <property type="entry name" value="Tensin-like_SH2"/>
</dbReference>
<proteinExistence type="inferred from homology"/>
<dbReference type="SMART" id="SM00252">
    <property type="entry name" value="SH2"/>
    <property type="match status" value="1"/>
</dbReference>
<dbReference type="Gene3D" id="3.30.505.10">
    <property type="entry name" value="SH2 domain"/>
    <property type="match status" value="1"/>
</dbReference>
<evidence type="ECO:0000256" key="2">
    <source>
        <dbReference type="ARBA" id="ARBA00007881"/>
    </source>
</evidence>
<dbReference type="SMART" id="SM00462">
    <property type="entry name" value="PTB"/>
    <property type="match status" value="1"/>
</dbReference>
<dbReference type="PANTHER" id="PTHR45734">
    <property type="entry name" value="TENSIN"/>
    <property type="match status" value="1"/>
</dbReference>
<name>A0AAD1VNR4_PELCU</name>
<dbReference type="InterPro" id="IPR002219">
    <property type="entry name" value="PKC_DAG/PE"/>
</dbReference>
<dbReference type="CDD" id="cd20887">
    <property type="entry name" value="C1_TNS2"/>
    <property type="match status" value="1"/>
</dbReference>
<dbReference type="Pfam" id="PF00130">
    <property type="entry name" value="C1_1"/>
    <property type="match status" value="1"/>
</dbReference>
<dbReference type="Pfam" id="PF00017">
    <property type="entry name" value="SH2"/>
    <property type="match status" value="1"/>
</dbReference>
<dbReference type="InterPro" id="IPR029021">
    <property type="entry name" value="Prot-tyrosine_phosphatase-like"/>
</dbReference>
<dbReference type="SUPFAM" id="SSF49562">
    <property type="entry name" value="C2 domain (Calcium/lipid-binding domain, CaLB)"/>
    <property type="match status" value="1"/>
</dbReference>
<dbReference type="InterPro" id="IPR029023">
    <property type="entry name" value="Tensin_phosphatase"/>
</dbReference>
<dbReference type="PROSITE" id="PS50001">
    <property type="entry name" value="SH2"/>
    <property type="match status" value="1"/>
</dbReference>
<dbReference type="SUPFAM" id="SSF50729">
    <property type="entry name" value="PH domain-like"/>
    <property type="match status" value="1"/>
</dbReference>
<evidence type="ECO:0000256" key="11">
    <source>
        <dbReference type="SAM" id="MobiDB-lite"/>
    </source>
</evidence>
<dbReference type="InterPro" id="IPR036860">
    <property type="entry name" value="SH2_dom_sf"/>
</dbReference>
<feature type="compositionally biased region" description="Low complexity" evidence="11">
    <location>
        <begin position="1010"/>
        <end position="1025"/>
    </location>
</feature>
<feature type="region of interest" description="Disordered" evidence="11">
    <location>
        <begin position="1001"/>
        <end position="1071"/>
    </location>
</feature>
<protein>
    <submittedName>
        <fullName evidence="18">Tensin-2 isoform X1</fullName>
    </submittedName>
</protein>
<dbReference type="GO" id="GO:0005925">
    <property type="term" value="C:focal adhesion"/>
    <property type="evidence" value="ECO:0007669"/>
    <property type="project" value="UniProtKB-SubCell"/>
</dbReference>
<feature type="compositionally biased region" description="Polar residues" evidence="11">
    <location>
        <begin position="1053"/>
        <end position="1069"/>
    </location>
</feature>
<dbReference type="InterPro" id="IPR013625">
    <property type="entry name" value="PTB"/>
</dbReference>
<dbReference type="GO" id="GO:0046872">
    <property type="term" value="F:metal ion binding"/>
    <property type="evidence" value="ECO:0007669"/>
    <property type="project" value="UniProtKB-KW"/>
</dbReference>
<keyword evidence="5" id="KW-0378">Hydrolase</keyword>
<evidence type="ECO:0000259" key="17">
    <source>
        <dbReference type="PROSITE" id="PS51182"/>
    </source>
</evidence>
<feature type="region of interest" description="Disordered" evidence="11">
    <location>
        <begin position="591"/>
        <end position="636"/>
    </location>
</feature>
<feature type="domain" description="SH2" evidence="13">
    <location>
        <begin position="1789"/>
        <end position="1897"/>
    </location>
</feature>
<feature type="region of interest" description="Disordered" evidence="11">
    <location>
        <begin position="1606"/>
        <end position="1626"/>
    </location>
</feature>
<keyword evidence="4" id="KW-0479">Metal-binding</keyword>
<dbReference type="CDD" id="cd01213">
    <property type="entry name" value="PTB_tensin"/>
    <property type="match status" value="1"/>
</dbReference>
<accession>A0AAD1VNR4</accession>
<feature type="domain" description="Phosphatase tensin-type" evidence="16">
    <location>
        <begin position="222"/>
        <end position="394"/>
    </location>
</feature>
<dbReference type="Pfam" id="PF10409">
    <property type="entry name" value="PTEN_C2"/>
    <property type="match status" value="1"/>
</dbReference>
<keyword evidence="3" id="KW-0597">Phosphoprotein</keyword>
<comment type="subcellular location">
    <subcellularLocation>
        <location evidence="1">Cell junction</location>
        <location evidence="1">Focal adhesion</location>
    </subcellularLocation>
</comment>
<dbReference type="PROSITE" id="PS50056">
    <property type="entry name" value="TYR_PHOSPHATASE_2"/>
    <property type="match status" value="1"/>
</dbReference>
<evidence type="ECO:0000313" key="18">
    <source>
        <dbReference type="EMBL" id="CAH2224795.1"/>
    </source>
</evidence>
<feature type="compositionally biased region" description="Pro residues" evidence="11">
    <location>
        <begin position="1728"/>
        <end position="1737"/>
    </location>
</feature>
<feature type="compositionally biased region" description="Polar residues" evidence="11">
    <location>
        <begin position="1316"/>
        <end position="1343"/>
    </location>
</feature>
<dbReference type="Gene3D" id="2.60.40.1110">
    <property type="match status" value="1"/>
</dbReference>
<feature type="domain" description="C2 tensin-type" evidence="17">
    <location>
        <begin position="399"/>
        <end position="528"/>
    </location>
</feature>
<keyword evidence="9 10" id="KW-0727">SH2 domain</keyword>
<dbReference type="PROSITE" id="PS50081">
    <property type="entry name" value="ZF_DAG_PE_2"/>
    <property type="match status" value="1"/>
</dbReference>
<evidence type="ECO:0000259" key="12">
    <source>
        <dbReference type="PROSITE" id="PS01179"/>
    </source>
</evidence>
<evidence type="ECO:0000256" key="6">
    <source>
        <dbReference type="ARBA" id="ARBA00022833"/>
    </source>
</evidence>
<feature type="compositionally biased region" description="Polar residues" evidence="11">
    <location>
        <begin position="1451"/>
        <end position="1498"/>
    </location>
</feature>
<dbReference type="InterPro" id="IPR033929">
    <property type="entry name" value="Tensin_PTB"/>
</dbReference>
<dbReference type="SUPFAM" id="SSF57889">
    <property type="entry name" value="Cysteine-rich domain"/>
    <property type="match status" value="1"/>
</dbReference>
<feature type="compositionally biased region" description="Low complexity" evidence="11">
    <location>
        <begin position="1132"/>
        <end position="1145"/>
    </location>
</feature>
<feature type="region of interest" description="Disordered" evidence="11">
    <location>
        <begin position="1316"/>
        <end position="1517"/>
    </location>
</feature>
<dbReference type="SMART" id="SM00109">
    <property type="entry name" value="C1"/>
    <property type="match status" value="1"/>
</dbReference>
<dbReference type="PROSITE" id="PS51181">
    <property type="entry name" value="PPASE_TENSIN"/>
    <property type="match status" value="1"/>
</dbReference>
<evidence type="ECO:0000313" key="19">
    <source>
        <dbReference type="Proteomes" id="UP001295444"/>
    </source>
</evidence>
<feature type="region of interest" description="Disordered" evidence="11">
    <location>
        <begin position="1120"/>
        <end position="1187"/>
    </location>
</feature>
<evidence type="ECO:0000256" key="5">
    <source>
        <dbReference type="ARBA" id="ARBA00022801"/>
    </source>
</evidence>
<dbReference type="InterPro" id="IPR046349">
    <property type="entry name" value="C1-like_sf"/>
</dbReference>
<dbReference type="Gene3D" id="3.30.60.20">
    <property type="match status" value="1"/>
</dbReference>
<evidence type="ECO:0000256" key="4">
    <source>
        <dbReference type="ARBA" id="ARBA00022723"/>
    </source>
</evidence>
<evidence type="ECO:0000256" key="7">
    <source>
        <dbReference type="ARBA" id="ARBA00022912"/>
    </source>
</evidence>
<dbReference type="InterPro" id="IPR014020">
    <property type="entry name" value="Tensin_C2-dom"/>
</dbReference>
<feature type="compositionally biased region" description="Polar residues" evidence="11">
    <location>
        <begin position="1243"/>
        <end position="1276"/>
    </location>
</feature>
<gene>
    <name evidence="18" type="ORF">PECUL_23A018765</name>
</gene>
<feature type="region of interest" description="Disordered" evidence="11">
    <location>
        <begin position="1241"/>
        <end position="1278"/>
    </location>
</feature>
<evidence type="ECO:0000256" key="1">
    <source>
        <dbReference type="ARBA" id="ARBA00004246"/>
    </source>
</evidence>
<dbReference type="SMART" id="SM01326">
    <property type="entry name" value="PTEN_C2"/>
    <property type="match status" value="1"/>
</dbReference>
<feature type="domain" description="Tyrosine specific protein phosphatases" evidence="14">
    <location>
        <begin position="305"/>
        <end position="366"/>
    </location>
</feature>
<keyword evidence="7" id="KW-0904">Protein phosphatase</keyword>